<accession>A0A0M9VIF4</accession>
<dbReference type="PATRIC" id="fig|1202724.3.peg.2422"/>
<dbReference type="PRINTS" id="PR00080">
    <property type="entry name" value="SDRFAMILY"/>
</dbReference>
<dbReference type="EMBL" id="LIYD01000005">
    <property type="protein sequence ID" value="KOS06620.1"/>
    <property type="molecule type" value="Genomic_DNA"/>
</dbReference>
<sequence length="273" mass="29511">MSKTILITGASRGFGKLWAEAFLKRGDKVAATARNTEALNDLVATYGDAVLPIKLDVNNRAESFAAVAKAKEYFGTLDVVINNAGYGLFGAIEENTEAEARNQIETNVFGLLWVTQAVLPIFREQGHGHIIQVSSVLGVVTLPLLGIYNASKWAVEGLTESLAQEVKPFGINVSLIEPNGYATDWSGASAAQSQPIAAYDALRKDFNESANQEGFWGDPAATSEAVLKLVDAQNPPLRLFFGSHGLPWVTNVYKERLDTWQEWSEVSVAAHGA</sequence>
<comment type="caution">
    <text evidence="4">The sequence shown here is derived from an EMBL/GenBank/DDBJ whole genome shotgun (WGS) entry which is preliminary data.</text>
</comment>
<keyword evidence="2" id="KW-0560">Oxidoreductase</keyword>
<dbReference type="InterPro" id="IPR036291">
    <property type="entry name" value="NAD(P)-bd_dom_sf"/>
</dbReference>
<dbReference type="Proteomes" id="UP000037755">
    <property type="component" value="Unassembled WGS sequence"/>
</dbReference>
<dbReference type="OrthoDB" id="1235794at2"/>
<dbReference type="GO" id="GO:0016491">
    <property type="term" value="F:oxidoreductase activity"/>
    <property type="evidence" value="ECO:0007669"/>
    <property type="project" value="UniProtKB-KW"/>
</dbReference>
<dbReference type="InterPro" id="IPR051911">
    <property type="entry name" value="SDR_oxidoreductase"/>
</dbReference>
<reference evidence="4 5" key="1">
    <citation type="submission" date="2015-08" db="EMBL/GenBank/DDBJ databases">
        <title>Whole genome sequence of Flavobacterium akiainvivens IK-1T, from decaying Wikstroemia oahuensis, an endemic Hawaiian shrub.</title>
        <authorList>
            <person name="Wan X."/>
            <person name="Hou S."/>
            <person name="Saito J."/>
            <person name="Donachie S."/>
        </authorList>
    </citation>
    <scope>NUCLEOTIDE SEQUENCE [LARGE SCALE GENOMIC DNA]</scope>
    <source>
        <strain evidence="4 5">IK-1</strain>
    </source>
</reference>
<dbReference type="AlphaFoldDB" id="A0A0M9VIF4"/>
<dbReference type="PROSITE" id="PS00061">
    <property type="entry name" value="ADH_SHORT"/>
    <property type="match status" value="1"/>
</dbReference>
<proteinExistence type="inferred from homology"/>
<organism evidence="4 5">
    <name type="scientific">Flavobacterium akiainvivens</name>
    <dbReference type="NCBI Taxonomy" id="1202724"/>
    <lineage>
        <taxon>Bacteria</taxon>
        <taxon>Pseudomonadati</taxon>
        <taxon>Bacteroidota</taxon>
        <taxon>Flavobacteriia</taxon>
        <taxon>Flavobacteriales</taxon>
        <taxon>Flavobacteriaceae</taxon>
        <taxon>Flavobacterium</taxon>
    </lineage>
</organism>
<dbReference type="CDD" id="cd05374">
    <property type="entry name" value="17beta-HSD-like_SDR_c"/>
    <property type="match status" value="1"/>
</dbReference>
<protein>
    <submittedName>
        <fullName evidence="4">Short-chain dehydrogenase</fullName>
    </submittedName>
</protein>
<dbReference type="InterPro" id="IPR020904">
    <property type="entry name" value="Sc_DH/Rdtase_CS"/>
</dbReference>
<name>A0A0M9VIF4_9FLAO</name>
<evidence type="ECO:0000256" key="2">
    <source>
        <dbReference type="ARBA" id="ARBA00023002"/>
    </source>
</evidence>
<evidence type="ECO:0000256" key="3">
    <source>
        <dbReference type="RuleBase" id="RU000363"/>
    </source>
</evidence>
<dbReference type="InterPro" id="IPR002347">
    <property type="entry name" value="SDR_fam"/>
</dbReference>
<gene>
    <name evidence="4" type="ORF">AM493_11690</name>
</gene>
<evidence type="ECO:0000313" key="5">
    <source>
        <dbReference type="Proteomes" id="UP000037755"/>
    </source>
</evidence>
<dbReference type="NCBIfam" id="NF006114">
    <property type="entry name" value="PRK08263.1"/>
    <property type="match status" value="1"/>
</dbReference>
<comment type="similarity">
    <text evidence="1 3">Belongs to the short-chain dehydrogenases/reductases (SDR) family.</text>
</comment>
<dbReference type="SUPFAM" id="SSF51735">
    <property type="entry name" value="NAD(P)-binding Rossmann-fold domains"/>
    <property type="match status" value="1"/>
</dbReference>
<dbReference type="Pfam" id="PF00106">
    <property type="entry name" value="adh_short"/>
    <property type="match status" value="1"/>
</dbReference>
<keyword evidence="5" id="KW-1185">Reference proteome</keyword>
<dbReference type="PANTHER" id="PTHR43976">
    <property type="entry name" value="SHORT CHAIN DEHYDROGENASE"/>
    <property type="match status" value="1"/>
</dbReference>
<dbReference type="RefSeq" id="WP_054408223.1">
    <property type="nucleotide sequence ID" value="NZ_FOYA01000001.1"/>
</dbReference>
<evidence type="ECO:0000313" key="4">
    <source>
        <dbReference type="EMBL" id="KOS06620.1"/>
    </source>
</evidence>
<dbReference type="PRINTS" id="PR00081">
    <property type="entry name" value="GDHRDH"/>
</dbReference>
<dbReference type="STRING" id="1202724.AM493_11690"/>
<dbReference type="Gene3D" id="3.40.50.720">
    <property type="entry name" value="NAD(P)-binding Rossmann-like Domain"/>
    <property type="match status" value="1"/>
</dbReference>
<evidence type="ECO:0000256" key="1">
    <source>
        <dbReference type="ARBA" id="ARBA00006484"/>
    </source>
</evidence>
<dbReference type="PANTHER" id="PTHR43976:SF16">
    <property type="entry name" value="SHORT-CHAIN DEHYDROGENASE_REDUCTASE FAMILY PROTEIN"/>
    <property type="match status" value="1"/>
</dbReference>